<dbReference type="AlphaFoldDB" id="A0AAV4M921"/>
<organism evidence="1 2">
    <name type="scientific">Caerostris extrusa</name>
    <name type="common">Bark spider</name>
    <name type="synonym">Caerostris bankana</name>
    <dbReference type="NCBI Taxonomy" id="172846"/>
    <lineage>
        <taxon>Eukaryota</taxon>
        <taxon>Metazoa</taxon>
        <taxon>Ecdysozoa</taxon>
        <taxon>Arthropoda</taxon>
        <taxon>Chelicerata</taxon>
        <taxon>Arachnida</taxon>
        <taxon>Araneae</taxon>
        <taxon>Araneomorphae</taxon>
        <taxon>Entelegynae</taxon>
        <taxon>Araneoidea</taxon>
        <taxon>Araneidae</taxon>
        <taxon>Caerostris</taxon>
    </lineage>
</organism>
<dbReference type="Proteomes" id="UP001054945">
    <property type="component" value="Unassembled WGS sequence"/>
</dbReference>
<name>A0AAV4M921_CAEEX</name>
<proteinExistence type="predicted"/>
<comment type="caution">
    <text evidence="1">The sequence shown here is derived from an EMBL/GenBank/DDBJ whole genome shotgun (WGS) entry which is preliminary data.</text>
</comment>
<dbReference type="EMBL" id="BPLR01002007">
    <property type="protein sequence ID" value="GIX68923.1"/>
    <property type="molecule type" value="Genomic_DNA"/>
</dbReference>
<gene>
    <name evidence="1" type="ORF">CEXT_545281</name>
</gene>
<evidence type="ECO:0000313" key="1">
    <source>
        <dbReference type="EMBL" id="GIX68923.1"/>
    </source>
</evidence>
<evidence type="ECO:0000313" key="2">
    <source>
        <dbReference type="Proteomes" id="UP001054945"/>
    </source>
</evidence>
<keyword evidence="2" id="KW-1185">Reference proteome</keyword>
<sequence>MSIKPSKHSVERIPPASPSDIVNNAKSIEVKKVPNFDSITFKVLKKLPYITIIKLYPLVNKFLVLEHFSYFWKTATIIPFLKSGKNSTNPVSILPITLHSSLSEIAESIIPSKLINLWNLTLTHL</sequence>
<reference evidence="1 2" key="1">
    <citation type="submission" date="2021-06" db="EMBL/GenBank/DDBJ databases">
        <title>Caerostris extrusa draft genome.</title>
        <authorList>
            <person name="Kono N."/>
            <person name="Arakawa K."/>
        </authorList>
    </citation>
    <scope>NUCLEOTIDE SEQUENCE [LARGE SCALE GENOMIC DNA]</scope>
</reference>
<protein>
    <submittedName>
        <fullName evidence="1">Uncharacterized protein</fullName>
    </submittedName>
</protein>
<accession>A0AAV4M921</accession>